<feature type="region of interest" description="Disordered" evidence="1">
    <location>
        <begin position="66"/>
        <end position="90"/>
    </location>
</feature>
<reference evidence="3" key="1">
    <citation type="submission" date="2023-06" db="EMBL/GenBank/DDBJ databases">
        <title>Survivors Of The Sea: Transcriptome response of Skeletonema marinoi to long-term dormancy.</title>
        <authorList>
            <person name="Pinder M.I.M."/>
            <person name="Kourtchenko O."/>
            <person name="Robertson E.K."/>
            <person name="Larsson T."/>
            <person name="Maumus F."/>
            <person name="Osuna-Cruz C.M."/>
            <person name="Vancaester E."/>
            <person name="Stenow R."/>
            <person name="Vandepoele K."/>
            <person name="Ploug H."/>
            <person name="Bruchert V."/>
            <person name="Godhe A."/>
            <person name="Topel M."/>
        </authorList>
    </citation>
    <scope>NUCLEOTIDE SEQUENCE</scope>
    <source>
        <strain evidence="3">R05AC</strain>
    </source>
</reference>
<gene>
    <name evidence="3" type="ORF">QTG54_000714</name>
</gene>
<dbReference type="AlphaFoldDB" id="A0AAD8YP95"/>
<name>A0AAD8YP95_9STRA</name>
<comment type="caution">
    <text evidence="3">The sequence shown here is derived from an EMBL/GenBank/DDBJ whole genome shotgun (WGS) entry which is preliminary data.</text>
</comment>
<protein>
    <submittedName>
        <fullName evidence="3">Uncharacterized protein</fullName>
    </submittedName>
</protein>
<organism evidence="3 4">
    <name type="scientific">Skeletonema marinoi</name>
    <dbReference type="NCBI Taxonomy" id="267567"/>
    <lineage>
        <taxon>Eukaryota</taxon>
        <taxon>Sar</taxon>
        <taxon>Stramenopiles</taxon>
        <taxon>Ochrophyta</taxon>
        <taxon>Bacillariophyta</taxon>
        <taxon>Coscinodiscophyceae</taxon>
        <taxon>Thalassiosirophycidae</taxon>
        <taxon>Thalassiosirales</taxon>
        <taxon>Skeletonemataceae</taxon>
        <taxon>Skeletonema</taxon>
        <taxon>Skeletonema marinoi-dohrnii complex</taxon>
    </lineage>
</organism>
<evidence type="ECO:0000313" key="4">
    <source>
        <dbReference type="Proteomes" id="UP001224775"/>
    </source>
</evidence>
<dbReference type="EMBL" id="JATAAI010000001">
    <property type="protein sequence ID" value="KAK1748775.1"/>
    <property type="molecule type" value="Genomic_DNA"/>
</dbReference>
<keyword evidence="2" id="KW-0472">Membrane</keyword>
<keyword evidence="2" id="KW-0812">Transmembrane</keyword>
<feature type="transmembrane region" description="Helical" evidence="2">
    <location>
        <begin position="124"/>
        <end position="152"/>
    </location>
</feature>
<evidence type="ECO:0000313" key="3">
    <source>
        <dbReference type="EMBL" id="KAK1748775.1"/>
    </source>
</evidence>
<evidence type="ECO:0000256" key="2">
    <source>
        <dbReference type="SAM" id="Phobius"/>
    </source>
</evidence>
<feature type="compositionally biased region" description="Polar residues" evidence="1">
    <location>
        <begin position="72"/>
        <end position="86"/>
    </location>
</feature>
<feature type="compositionally biased region" description="Polar residues" evidence="1">
    <location>
        <begin position="1"/>
        <end position="10"/>
    </location>
</feature>
<feature type="region of interest" description="Disordered" evidence="1">
    <location>
        <begin position="1"/>
        <end position="26"/>
    </location>
</feature>
<accession>A0AAD8YP95</accession>
<evidence type="ECO:0000256" key="1">
    <source>
        <dbReference type="SAM" id="MobiDB-lite"/>
    </source>
</evidence>
<proteinExistence type="predicted"/>
<dbReference type="Proteomes" id="UP001224775">
    <property type="component" value="Unassembled WGS sequence"/>
</dbReference>
<keyword evidence="2" id="KW-1133">Transmembrane helix</keyword>
<sequence>MNMASVTDGASNIGRGSQRRGKTMRVSDFVSSSFDRFDQQYRANMSGNGPSSSNSTNNSANHVLTAAEEQSHATSSSRRNGQNNGDGTAEEVAPMSFAHSILLDLLRRSNNDLQNYSGTTSLPLLLIALARVVIALLSLLLSICGIVLHVLLAVTIRILFVVVDGVGFVQRALWSVVERVVTRIAIRMDWQQKNRPCHHHHDTEVMGIIII</sequence>
<keyword evidence="4" id="KW-1185">Reference proteome</keyword>